<feature type="compositionally biased region" description="Low complexity" evidence="1">
    <location>
        <begin position="11"/>
        <end position="20"/>
    </location>
</feature>
<reference evidence="2" key="1">
    <citation type="submission" date="2019-11" db="UniProtKB">
        <authorList>
            <consortium name="WormBaseParasite"/>
        </authorList>
    </citation>
    <scope>IDENTIFICATION</scope>
</reference>
<proteinExistence type="predicted"/>
<evidence type="ECO:0000256" key="1">
    <source>
        <dbReference type="SAM" id="MobiDB-lite"/>
    </source>
</evidence>
<feature type="region of interest" description="Disordered" evidence="1">
    <location>
        <begin position="11"/>
        <end position="86"/>
    </location>
</feature>
<feature type="compositionally biased region" description="Basic and acidic residues" evidence="1">
    <location>
        <begin position="62"/>
        <end position="76"/>
    </location>
</feature>
<feature type="region of interest" description="Disordered" evidence="1">
    <location>
        <begin position="304"/>
        <end position="330"/>
    </location>
</feature>
<evidence type="ECO:0000313" key="2">
    <source>
        <dbReference type="WBParaSite" id="MCU_013202-RA"/>
    </source>
</evidence>
<sequence length="377" mass="41023">MQPFYGDRLLSAAASDASSAGGMGSMSGKRKLRRLSSTTPVTARSRMMSAASTDQYQPWEAPDFKRPEDDYPRDEEKYDEDEKSVDRFDDERLEEILNEVLNVASGSVGVGGDLVEPHPHPSTVLKQHHQQQPQNCMADNFANRSGGTQYAANPVASSCDEFVHSSTSCSGAFNGPTDLKQRLAVPPAQRILPLGAFAEQPQRRAEQVVCVADLRTEIELAPRPFPEVVCEQHPVQGYSMFAEDVQNIASLRPQDSQQTCQQQPVVAAAPFASVTPIQQPQSELQVLPDLNALDIESQLIEFETTGGGGSSASVGLASDGPLPPHHPTTQTAMIPKTEHVLSQARLAASYSLLVEKQSMVSAYPPRGIMFQQQRLPL</sequence>
<dbReference type="WBParaSite" id="MCU_013202-RA">
    <property type="protein sequence ID" value="MCU_013202-RA"/>
    <property type="gene ID" value="MCU_013202"/>
</dbReference>
<protein>
    <submittedName>
        <fullName evidence="2">Uncharacterized protein</fullName>
    </submittedName>
</protein>
<accession>A0A5K3FZM0</accession>
<feature type="compositionally biased region" description="Low complexity" evidence="1">
    <location>
        <begin position="311"/>
        <end position="320"/>
    </location>
</feature>
<name>A0A5K3FZM0_MESCO</name>
<organism evidence="2">
    <name type="scientific">Mesocestoides corti</name>
    <name type="common">Flatworm</name>
    <dbReference type="NCBI Taxonomy" id="53468"/>
    <lineage>
        <taxon>Eukaryota</taxon>
        <taxon>Metazoa</taxon>
        <taxon>Spiralia</taxon>
        <taxon>Lophotrochozoa</taxon>
        <taxon>Platyhelminthes</taxon>
        <taxon>Cestoda</taxon>
        <taxon>Eucestoda</taxon>
        <taxon>Cyclophyllidea</taxon>
        <taxon>Mesocestoididae</taxon>
        <taxon>Mesocestoides</taxon>
    </lineage>
</organism>
<dbReference type="AlphaFoldDB" id="A0A5K3FZM0"/>